<dbReference type="AlphaFoldDB" id="A0A7K8BFW1"/>
<dbReference type="SMART" id="SM01300">
    <property type="entry name" value="PEHE"/>
    <property type="match status" value="1"/>
</dbReference>
<feature type="region of interest" description="Disordered" evidence="1">
    <location>
        <begin position="509"/>
        <end position="543"/>
    </location>
</feature>
<dbReference type="PANTHER" id="PTHR22443">
    <property type="entry name" value="NON-SPECIFIC LETHAL 1, ISOFORM M"/>
    <property type="match status" value="1"/>
</dbReference>
<evidence type="ECO:0000256" key="1">
    <source>
        <dbReference type="SAM" id="MobiDB-lite"/>
    </source>
</evidence>
<dbReference type="GO" id="GO:0035035">
    <property type="term" value="F:histone acetyltransferase binding"/>
    <property type="evidence" value="ECO:0007669"/>
    <property type="project" value="TreeGrafter"/>
</dbReference>
<feature type="compositionally biased region" description="Low complexity" evidence="1">
    <location>
        <begin position="819"/>
        <end position="840"/>
    </location>
</feature>
<keyword evidence="4" id="KW-1185">Reference proteome</keyword>
<dbReference type="Gene3D" id="6.10.250.3170">
    <property type="match status" value="1"/>
</dbReference>
<gene>
    <name evidence="3" type="primary">Kansl1</name>
    <name evidence="3" type="ORF">RHALEU_R14136</name>
</gene>
<reference evidence="3 4" key="1">
    <citation type="submission" date="2019-09" db="EMBL/GenBank/DDBJ databases">
        <title>Bird 10,000 Genomes (B10K) Project - Family phase.</title>
        <authorList>
            <person name="Zhang G."/>
        </authorList>
    </citation>
    <scope>NUCLEOTIDE SEQUENCE [LARGE SCALE GENOMIC DNA]</scope>
    <source>
        <strain evidence="3">B10K-DU-029-40</strain>
        <tissue evidence="3">Muscle</tissue>
    </source>
</reference>
<feature type="region of interest" description="Disordered" evidence="1">
    <location>
        <begin position="23"/>
        <end position="43"/>
    </location>
</feature>
<sequence length="935" mass="101941">MAAMAPALTDAAAEAHHIRFKLAPPSSTLSPGSAESNGNASNILLAANGTKRKAIAPEDPSLDFRNNPTKEELGKLQPLVASYLCSDVTSVSSKEPLKLQGVFNKQTVLKSHSLLSQSFLKTSDLLGRQPVLEFTLENLKTMSTNSQPPLPQAPVNGLAKKLAKSTNSDHENSSSLNGGKCAPPSAALQTVDYNTGGSELGDLKTGLTNCTLPHRSLDAEHATPFSNNSTANKSSLNSTEQQWVLEGSSGETRVPGVASRSDFGSSKLEEQKPSLLAGHHSALDSEMRTRALLRRQADIESRARRLQKRLQVVQAKQVERHIQQQLGGFLEKTLSKLPALDPLRHRSQLMLTRKAEAALRKAASETVTSEGLSNFLKSDSISEELERFTASGMANLRSSEQAFDSDVTDSSSGGESDVEEEELTKADPEQPHVPLRRRAEWRWAADRAAIVSRWNWLQAHVSDLEYRIRQQTDIYKQIRANKGLIVLGEASPSDPAVDDSSRPVRAEVKLEPGADRLSVSGSQPLENLGISTANTPESHPAKPCGAPRPVNGVINTLQPGLAEHAQGDGQEAEELLHKKQRLSLVPSDGTCVAARTRPVLSCKKRRLVRPSTIMPLSKKAHRTSLARCSCDVNPSCALCGTRSSTTLEIQYDAPLLERLSQLDSCIHPVLSFPDDVPTSLHFQSMLKSQWQNKPYEKTKPPKKLSLKHRAPVPPSLADPARKDRHKLVNSFFTAAKRSHQKAQADKAHRPPLDDFSAVSKAERAPERSAQPPAFDKKRLRDCSSERSEVLKHHTDVSGPSYLSAAVTPTPHSPIARQLSTSSEGSAPASSASQGASGTAQPRRRRGESSFDINNIVIPMSVAATTRVEKLQYKEILTPSWREVDISALKASPEEDNEEVEDLSDSAFAARHGKCEEMERARWLWSTSVPPQRRGS</sequence>
<protein>
    <submittedName>
        <fullName evidence="3">KANL1 protein</fullName>
    </submittedName>
</protein>
<dbReference type="EMBL" id="VZTD01000058">
    <property type="protein sequence ID" value="NXB13170.1"/>
    <property type="molecule type" value="Genomic_DNA"/>
</dbReference>
<feature type="domain" description="PEHE" evidence="2">
    <location>
        <begin position="874"/>
        <end position="935"/>
    </location>
</feature>
<feature type="non-terminal residue" evidence="3">
    <location>
        <position position="1"/>
    </location>
</feature>
<feature type="region of interest" description="Disordered" evidence="1">
    <location>
        <begin position="220"/>
        <end position="282"/>
    </location>
</feature>
<feature type="compositionally biased region" description="Low complexity" evidence="1">
    <location>
        <begin position="404"/>
        <end position="415"/>
    </location>
</feature>
<feature type="region of interest" description="Disordered" evidence="1">
    <location>
        <begin position="757"/>
        <end position="850"/>
    </location>
</feature>
<accession>A0A7K8BFW1</accession>
<dbReference type="InterPro" id="IPR026180">
    <property type="entry name" value="NSL1"/>
</dbReference>
<feature type="compositionally biased region" description="Polar residues" evidence="1">
    <location>
        <begin position="25"/>
        <end position="42"/>
    </location>
</feature>
<feature type="compositionally biased region" description="Basic and acidic residues" evidence="1">
    <location>
        <begin position="774"/>
        <end position="795"/>
    </location>
</feature>
<proteinExistence type="predicted"/>
<dbReference type="GO" id="GO:0044545">
    <property type="term" value="C:NSL complex"/>
    <property type="evidence" value="ECO:0007669"/>
    <property type="project" value="TreeGrafter"/>
</dbReference>
<dbReference type="Proteomes" id="UP000564948">
    <property type="component" value="Unassembled WGS sequence"/>
</dbReference>
<name>A0A7K8BFW1_9CORV</name>
<dbReference type="PANTHER" id="PTHR22443:SF14">
    <property type="entry name" value="KAT8 REGULATORY NSL COMPLEX SUBUNIT 1"/>
    <property type="match status" value="1"/>
</dbReference>
<feature type="region of interest" description="Disordered" evidence="1">
    <location>
        <begin position="143"/>
        <end position="185"/>
    </location>
</feature>
<dbReference type="PROSITE" id="PS52052">
    <property type="entry name" value="PEHE"/>
    <property type="match status" value="1"/>
</dbReference>
<feature type="compositionally biased region" description="Basic residues" evidence="1">
    <location>
        <begin position="700"/>
        <end position="710"/>
    </location>
</feature>
<feature type="compositionally biased region" description="Polar residues" evidence="1">
    <location>
        <begin position="224"/>
        <end position="242"/>
    </location>
</feature>
<dbReference type="InterPro" id="IPR029332">
    <property type="entry name" value="PEHE_dom"/>
</dbReference>
<evidence type="ECO:0000313" key="4">
    <source>
        <dbReference type="Proteomes" id="UP000564948"/>
    </source>
</evidence>
<feature type="region of interest" description="Disordered" evidence="1">
    <location>
        <begin position="691"/>
        <end position="723"/>
    </location>
</feature>
<dbReference type="Pfam" id="PF15275">
    <property type="entry name" value="PEHE"/>
    <property type="match status" value="1"/>
</dbReference>
<organism evidence="3 4">
    <name type="scientific">Rhagologus leucostigma</name>
    <dbReference type="NCBI Taxonomy" id="156170"/>
    <lineage>
        <taxon>Eukaryota</taxon>
        <taxon>Metazoa</taxon>
        <taxon>Chordata</taxon>
        <taxon>Craniata</taxon>
        <taxon>Vertebrata</taxon>
        <taxon>Euteleostomi</taxon>
        <taxon>Archelosauria</taxon>
        <taxon>Archosauria</taxon>
        <taxon>Dinosauria</taxon>
        <taxon>Saurischia</taxon>
        <taxon>Theropoda</taxon>
        <taxon>Coelurosauria</taxon>
        <taxon>Aves</taxon>
        <taxon>Neognathae</taxon>
        <taxon>Neoaves</taxon>
        <taxon>Telluraves</taxon>
        <taxon>Australaves</taxon>
        <taxon>Passeriformes</taxon>
        <taxon>Corvoidea</taxon>
        <taxon>Pachycephalidae</taxon>
        <taxon>Rhagologus</taxon>
    </lineage>
</organism>
<feature type="region of interest" description="Disordered" evidence="1">
    <location>
        <begin position="399"/>
        <end position="431"/>
    </location>
</feature>
<comment type="caution">
    <text evidence="3">The sequence shown here is derived from an EMBL/GenBank/DDBJ whole genome shotgun (WGS) entry which is preliminary data.</text>
</comment>
<feature type="non-terminal residue" evidence="3">
    <location>
        <position position="935"/>
    </location>
</feature>
<feature type="compositionally biased region" description="Polar residues" evidence="1">
    <location>
        <begin position="519"/>
        <end position="537"/>
    </location>
</feature>
<evidence type="ECO:0000259" key="2">
    <source>
        <dbReference type="PROSITE" id="PS52052"/>
    </source>
</evidence>
<evidence type="ECO:0000313" key="3">
    <source>
        <dbReference type="EMBL" id="NXB13170.1"/>
    </source>
</evidence>